<protein>
    <submittedName>
        <fullName evidence="1">Uncharacterized protein</fullName>
    </submittedName>
</protein>
<name>A0A4P8IZ34_9BURK</name>
<dbReference type="RefSeq" id="WP_137337446.1">
    <property type="nucleotide sequence ID" value="NZ_CP040078.1"/>
</dbReference>
<accession>A0A4P8IZ34</accession>
<dbReference type="EMBL" id="CP040078">
    <property type="protein sequence ID" value="QCP54688.1"/>
    <property type="molecule type" value="Genomic_DNA"/>
</dbReference>
<sequence>MIAKPIGGIPECPAQAALPGDIGAPDHACFQHADARRYGLAPFGTETLVVTWPAGKQPDLVDGDSMRVSIIDGIVEGIRLSTRGLAFQQRNYTLLEARFGQPAFKWKVTMKSRTGARFEVLKAAWKRPGRITIVYDGAENSTDSGALIIASVREQARMDAAPEQNYTGALALISN</sequence>
<evidence type="ECO:0000313" key="2">
    <source>
        <dbReference type="Proteomes" id="UP000298656"/>
    </source>
</evidence>
<proteinExistence type="predicted"/>
<organism evidence="1 2">
    <name type="scientific">Trinickia violacea</name>
    <dbReference type="NCBI Taxonomy" id="2571746"/>
    <lineage>
        <taxon>Bacteria</taxon>
        <taxon>Pseudomonadati</taxon>
        <taxon>Pseudomonadota</taxon>
        <taxon>Betaproteobacteria</taxon>
        <taxon>Burkholderiales</taxon>
        <taxon>Burkholderiaceae</taxon>
        <taxon>Trinickia</taxon>
    </lineage>
</organism>
<dbReference type="Proteomes" id="UP000298656">
    <property type="component" value="Chromosome 2"/>
</dbReference>
<evidence type="ECO:0000313" key="1">
    <source>
        <dbReference type="EMBL" id="QCP54688.1"/>
    </source>
</evidence>
<gene>
    <name evidence="1" type="ORF">FAZ95_38145</name>
</gene>
<dbReference type="AlphaFoldDB" id="A0A4P8IZ34"/>
<keyword evidence="2" id="KW-1185">Reference proteome</keyword>
<reference evidence="1 2" key="1">
    <citation type="submission" date="2019-05" db="EMBL/GenBank/DDBJ databases">
        <title>Burkholderia sp. DHOD12, isolated from subtropical forest soil.</title>
        <authorList>
            <person name="Gao Z.-H."/>
            <person name="Qiu L.-H."/>
        </authorList>
    </citation>
    <scope>NUCLEOTIDE SEQUENCE [LARGE SCALE GENOMIC DNA]</scope>
    <source>
        <strain evidence="1 2">DHOD12</strain>
    </source>
</reference>
<dbReference type="KEGG" id="tvl:FAZ95_38145"/>